<keyword evidence="8 12" id="KW-0418">Kinase</keyword>
<accession>A0A8H9K6L1</accession>
<keyword evidence="9 12" id="KW-0067">ATP-binding</keyword>
<evidence type="ECO:0000256" key="8">
    <source>
        <dbReference type="ARBA" id="ARBA00022777"/>
    </source>
</evidence>
<comment type="catalytic activity">
    <reaction evidence="12">
        <text>a ribonucleoside 5'-diphosphate + ATP = a ribonucleoside 5'-triphosphate + ADP</text>
        <dbReference type="Rhea" id="RHEA:18113"/>
        <dbReference type="ChEBI" id="CHEBI:30616"/>
        <dbReference type="ChEBI" id="CHEBI:57930"/>
        <dbReference type="ChEBI" id="CHEBI:61557"/>
        <dbReference type="ChEBI" id="CHEBI:456216"/>
        <dbReference type="EC" id="2.7.4.6"/>
    </reaction>
</comment>
<dbReference type="GO" id="GO:0005737">
    <property type="term" value="C:cytoplasm"/>
    <property type="evidence" value="ECO:0007669"/>
    <property type="project" value="UniProtKB-SubCell"/>
</dbReference>
<dbReference type="GO" id="GO:0006241">
    <property type="term" value="P:CTP biosynthetic process"/>
    <property type="evidence" value="ECO:0007669"/>
    <property type="project" value="UniProtKB-UniRule"/>
</dbReference>
<sequence>MTEYAQRTLGLIKPDATQKRHVGEILAVIESECSLKLVDLRMGCLKREVVEEFYGEHRNKPFFGELVDFICSGPIVAFILEGDGVISSYRELMGSTNPNDAALGTLRDLFAESRSKNAVHGSDSIESAIREINLIFGSDNLKDVFI</sequence>
<comment type="caution">
    <text evidence="17">The sequence shown here is derived from an EMBL/GenBank/DDBJ whole genome shotgun (WGS) entry which is preliminary data.</text>
</comment>
<comment type="function">
    <text evidence="12">Major role in the synthesis of nucleoside triphosphates other than ATP. The ATP gamma phosphate is transferred to the NDP beta phosphate via a ping-pong mechanism, using a phosphorylated active-site intermediate.</text>
</comment>
<dbReference type="GO" id="GO:0006183">
    <property type="term" value="P:GTP biosynthetic process"/>
    <property type="evidence" value="ECO:0007669"/>
    <property type="project" value="UniProtKB-UniRule"/>
</dbReference>
<dbReference type="Gene3D" id="3.30.70.141">
    <property type="entry name" value="Nucleoside diphosphate kinase-like domain"/>
    <property type="match status" value="1"/>
</dbReference>
<keyword evidence="5 12" id="KW-0808">Transferase</keyword>
<comment type="similarity">
    <text evidence="2 12 13 14">Belongs to the NDK family.</text>
</comment>
<feature type="binding site" evidence="12 13">
    <location>
        <position position="117"/>
    </location>
    <ligand>
        <name>ATP</name>
        <dbReference type="ChEBI" id="CHEBI:30616"/>
    </ligand>
</feature>
<evidence type="ECO:0000256" key="9">
    <source>
        <dbReference type="ARBA" id="ARBA00022840"/>
    </source>
</evidence>
<comment type="subunit">
    <text evidence="12">Homotetramer.</text>
</comment>
<feature type="domain" description="Nucleoside diphosphate kinase-like" evidence="16">
    <location>
        <begin position="5"/>
        <end position="143"/>
    </location>
</feature>
<comment type="catalytic activity">
    <reaction evidence="12 15">
        <text>a 2'-deoxyribonucleoside 5'-diphosphate + ATP = a 2'-deoxyribonucleoside 5'-triphosphate + ADP</text>
        <dbReference type="Rhea" id="RHEA:44640"/>
        <dbReference type="ChEBI" id="CHEBI:30616"/>
        <dbReference type="ChEBI" id="CHEBI:61560"/>
        <dbReference type="ChEBI" id="CHEBI:73316"/>
        <dbReference type="ChEBI" id="CHEBI:456216"/>
        <dbReference type="EC" id="2.7.4.6"/>
    </reaction>
</comment>
<dbReference type="GO" id="GO:0004550">
    <property type="term" value="F:nucleoside diphosphate kinase activity"/>
    <property type="evidence" value="ECO:0007669"/>
    <property type="project" value="UniProtKB-UniRule"/>
</dbReference>
<dbReference type="PANTHER" id="PTHR46161">
    <property type="entry name" value="NUCLEOSIDE DIPHOSPHATE KINASE"/>
    <property type="match status" value="1"/>
</dbReference>
<evidence type="ECO:0000259" key="16">
    <source>
        <dbReference type="SMART" id="SM00562"/>
    </source>
</evidence>
<reference evidence="17" key="1">
    <citation type="journal article" date="2018" name="Genome Biol.">
        <title>SKESA: strategic k-mer extension for scrupulous assemblies.</title>
        <authorList>
            <person name="Souvorov A."/>
            <person name="Agarwala R."/>
            <person name="Lipman D.J."/>
        </authorList>
    </citation>
    <scope>NUCLEOTIDE SEQUENCE</scope>
    <source>
        <strain evidence="17">BCW_3452</strain>
    </source>
</reference>
<dbReference type="PROSITE" id="PS00469">
    <property type="entry name" value="NDPK"/>
    <property type="match status" value="1"/>
</dbReference>
<dbReference type="PANTHER" id="PTHR46161:SF3">
    <property type="entry name" value="NUCLEOSIDE DIPHOSPHATE KINASE DDB_G0292928-RELATED"/>
    <property type="match status" value="1"/>
</dbReference>
<feature type="active site" description="Pros-phosphohistidine intermediate" evidence="12 13">
    <location>
        <position position="120"/>
    </location>
</feature>
<keyword evidence="11 12" id="KW-0546">Nucleotide metabolism</keyword>
<dbReference type="FunFam" id="3.30.70.141:FF:000017">
    <property type="entry name" value="Nucleoside diphosphate kinase"/>
    <property type="match status" value="1"/>
</dbReference>
<dbReference type="CDD" id="cd04413">
    <property type="entry name" value="NDPk_I"/>
    <property type="match status" value="1"/>
</dbReference>
<dbReference type="InterPro" id="IPR036850">
    <property type="entry name" value="NDK-like_dom_sf"/>
</dbReference>
<keyword evidence="3 12" id="KW-0963">Cytoplasm</keyword>
<evidence type="ECO:0000256" key="15">
    <source>
        <dbReference type="RuleBase" id="RU004013"/>
    </source>
</evidence>
<evidence type="ECO:0000256" key="4">
    <source>
        <dbReference type="ARBA" id="ARBA00022553"/>
    </source>
</evidence>
<feature type="binding site" evidence="12 13">
    <location>
        <position position="90"/>
    </location>
    <ligand>
        <name>ATP</name>
        <dbReference type="ChEBI" id="CHEBI:30616"/>
    </ligand>
</feature>
<evidence type="ECO:0000256" key="11">
    <source>
        <dbReference type="ARBA" id="ARBA00023080"/>
    </source>
</evidence>
<evidence type="ECO:0000256" key="5">
    <source>
        <dbReference type="ARBA" id="ARBA00022679"/>
    </source>
</evidence>
<evidence type="ECO:0000256" key="6">
    <source>
        <dbReference type="ARBA" id="ARBA00022723"/>
    </source>
</evidence>
<evidence type="ECO:0000256" key="7">
    <source>
        <dbReference type="ARBA" id="ARBA00022741"/>
    </source>
</evidence>
<evidence type="ECO:0000256" key="10">
    <source>
        <dbReference type="ARBA" id="ARBA00022842"/>
    </source>
</evidence>
<evidence type="ECO:0000256" key="3">
    <source>
        <dbReference type="ARBA" id="ARBA00022490"/>
    </source>
</evidence>
<dbReference type="SUPFAM" id="SSF54919">
    <property type="entry name" value="Nucleoside diphosphate kinase, NDK"/>
    <property type="match status" value="1"/>
</dbReference>
<dbReference type="Proteomes" id="UP000863257">
    <property type="component" value="Unassembled WGS sequence"/>
</dbReference>
<dbReference type="PROSITE" id="PS51374">
    <property type="entry name" value="NDPK_LIKE"/>
    <property type="match status" value="1"/>
</dbReference>
<comment type="cofactor">
    <cofactor evidence="1 12">
        <name>Mg(2+)</name>
        <dbReference type="ChEBI" id="CHEBI:18420"/>
    </cofactor>
</comment>
<protein>
    <recommendedName>
        <fullName evidence="12 15">Nucleoside diphosphate kinase</fullName>
        <shortName evidence="12">NDK</shortName>
        <shortName evidence="12">NDP kinase</shortName>
        <ecNumber evidence="12 15">2.7.4.6</ecNumber>
    </recommendedName>
    <alternativeName>
        <fullName evidence="12">Nucleoside-2-P kinase</fullName>
    </alternativeName>
</protein>
<dbReference type="EC" id="2.7.4.6" evidence="12 15"/>
<evidence type="ECO:0000313" key="17">
    <source>
        <dbReference type="EMBL" id="HAS8538413.1"/>
    </source>
</evidence>
<dbReference type="GO" id="GO:0046872">
    <property type="term" value="F:metal ion binding"/>
    <property type="evidence" value="ECO:0007669"/>
    <property type="project" value="UniProtKB-KW"/>
</dbReference>
<keyword evidence="4 12" id="KW-0597">Phosphoprotein</keyword>
<keyword evidence="6 12" id="KW-0479">Metal-binding</keyword>
<evidence type="ECO:0000256" key="2">
    <source>
        <dbReference type="ARBA" id="ARBA00008142"/>
    </source>
</evidence>
<evidence type="ECO:0000256" key="1">
    <source>
        <dbReference type="ARBA" id="ARBA00001946"/>
    </source>
</evidence>
<comment type="subcellular location">
    <subcellularLocation>
        <location evidence="12">Cytoplasm</location>
    </subcellularLocation>
</comment>
<dbReference type="SMART" id="SM00562">
    <property type="entry name" value="NDK"/>
    <property type="match status" value="1"/>
</dbReference>
<reference evidence="17" key="2">
    <citation type="submission" date="2019-01" db="EMBL/GenBank/DDBJ databases">
        <authorList>
            <consortium name="NCBI Pathogen Detection Project"/>
        </authorList>
    </citation>
    <scope>NUCLEOTIDE SEQUENCE</scope>
    <source>
        <strain evidence="17">BCW_3452</strain>
    </source>
</reference>
<evidence type="ECO:0000256" key="12">
    <source>
        <dbReference type="HAMAP-Rule" id="MF_00451"/>
    </source>
</evidence>
<dbReference type="NCBIfam" id="NF001908">
    <property type="entry name" value="PRK00668.1"/>
    <property type="match status" value="1"/>
</dbReference>
<feature type="binding site" evidence="12 13">
    <location>
        <position position="13"/>
    </location>
    <ligand>
        <name>ATP</name>
        <dbReference type="ChEBI" id="CHEBI:30616"/>
    </ligand>
</feature>
<dbReference type="AlphaFoldDB" id="A0A8H9K6L1"/>
<keyword evidence="10 12" id="KW-0460">Magnesium</keyword>
<dbReference type="PRINTS" id="PR01243">
    <property type="entry name" value="NUCDPKINASE"/>
</dbReference>
<dbReference type="InterPro" id="IPR023005">
    <property type="entry name" value="Nucleoside_diP_kinase_AS"/>
</dbReference>
<dbReference type="Pfam" id="PF00334">
    <property type="entry name" value="NDK"/>
    <property type="match status" value="1"/>
</dbReference>
<dbReference type="EMBL" id="DACRBY010000001">
    <property type="protein sequence ID" value="HAS8538413.1"/>
    <property type="molecule type" value="Genomic_DNA"/>
</dbReference>
<dbReference type="HAMAP" id="MF_00451">
    <property type="entry name" value="NDP_kinase"/>
    <property type="match status" value="1"/>
</dbReference>
<proteinExistence type="inferred from homology"/>
<keyword evidence="7 12" id="KW-0547">Nucleotide-binding</keyword>
<dbReference type="GO" id="GO:0006228">
    <property type="term" value="P:UTP biosynthetic process"/>
    <property type="evidence" value="ECO:0007669"/>
    <property type="project" value="UniProtKB-UniRule"/>
</dbReference>
<dbReference type="InterPro" id="IPR001564">
    <property type="entry name" value="Nucleoside_diP_kinase"/>
</dbReference>
<organism evidence="17">
    <name type="scientific">Vibrio vulnificus</name>
    <dbReference type="NCBI Taxonomy" id="672"/>
    <lineage>
        <taxon>Bacteria</taxon>
        <taxon>Pseudomonadati</taxon>
        <taxon>Pseudomonadota</taxon>
        <taxon>Gammaproteobacteria</taxon>
        <taxon>Vibrionales</taxon>
        <taxon>Vibrionaceae</taxon>
        <taxon>Vibrio</taxon>
    </lineage>
</organism>
<feature type="binding site" evidence="12 13">
    <location>
        <position position="96"/>
    </location>
    <ligand>
        <name>ATP</name>
        <dbReference type="ChEBI" id="CHEBI:30616"/>
    </ligand>
</feature>
<dbReference type="InterPro" id="IPR034907">
    <property type="entry name" value="NDK-like_dom"/>
</dbReference>
<feature type="binding site" evidence="12 13">
    <location>
        <position position="62"/>
    </location>
    <ligand>
        <name>ATP</name>
        <dbReference type="ChEBI" id="CHEBI:30616"/>
    </ligand>
</feature>
<name>A0A8H9K6L1_VIBVL</name>
<feature type="binding site" evidence="12 13">
    <location>
        <position position="107"/>
    </location>
    <ligand>
        <name>ATP</name>
        <dbReference type="ChEBI" id="CHEBI:30616"/>
    </ligand>
</feature>
<gene>
    <name evidence="12" type="primary">ndk</name>
    <name evidence="17" type="ORF">I7730_01185</name>
</gene>
<evidence type="ECO:0000256" key="13">
    <source>
        <dbReference type="PROSITE-ProRule" id="PRU00706"/>
    </source>
</evidence>
<dbReference type="GO" id="GO:0005524">
    <property type="term" value="F:ATP binding"/>
    <property type="evidence" value="ECO:0007669"/>
    <property type="project" value="UniProtKB-UniRule"/>
</dbReference>
<evidence type="ECO:0000256" key="14">
    <source>
        <dbReference type="RuleBase" id="RU004011"/>
    </source>
</evidence>